<sequence length="42" mass="5134">MQFSDWVQLVFMVFLTLAIIIKFTVSFHRDLRNQQDDEQYIP</sequence>
<dbReference type="PATRIC" id="fig|1310613.3.peg.3907"/>
<keyword evidence="1" id="KW-0812">Transmembrane</keyword>
<comment type="caution">
    <text evidence="2">The sequence shown here is derived from an EMBL/GenBank/DDBJ whole genome shotgun (WGS) entry which is preliminary data.</text>
</comment>
<keyword evidence="1" id="KW-0472">Membrane</keyword>
<keyword evidence="1" id="KW-1133">Transmembrane helix</keyword>
<dbReference type="EMBL" id="JEWH01000097">
    <property type="protein sequence ID" value="EXB03410.1"/>
    <property type="molecule type" value="Genomic_DNA"/>
</dbReference>
<dbReference type="AlphaFoldDB" id="A0A009HK36"/>
<evidence type="ECO:0000313" key="2">
    <source>
        <dbReference type="EMBL" id="EXB03410.1"/>
    </source>
</evidence>
<reference evidence="2 3" key="1">
    <citation type="submission" date="2014-02" db="EMBL/GenBank/DDBJ databases">
        <title>Comparative genomics and transcriptomics to identify genetic mechanisms underlying the emergence of carbapenem resistant Acinetobacter baumannii (CRAb).</title>
        <authorList>
            <person name="Harris A.D."/>
            <person name="Johnson K.J."/>
            <person name="George J."/>
            <person name="Shefchek K."/>
            <person name="Daugherty S.C."/>
            <person name="Parankush S."/>
            <person name="Sadzewicz L."/>
            <person name="Tallon L."/>
            <person name="Sengamalay N."/>
            <person name="Hazen T.H."/>
            <person name="Rasko D.A."/>
        </authorList>
    </citation>
    <scope>NUCLEOTIDE SEQUENCE [LARGE SCALE GENOMIC DNA]</scope>
    <source>
        <strain evidence="2 3">1295743</strain>
    </source>
</reference>
<name>A0A009HK36_ACIB9</name>
<dbReference type="Proteomes" id="UP000020595">
    <property type="component" value="Unassembled WGS sequence"/>
</dbReference>
<organism evidence="2 3">
    <name type="scientific">Acinetobacter baumannii (strain 1295743)</name>
    <dbReference type="NCBI Taxonomy" id="1310613"/>
    <lineage>
        <taxon>Bacteria</taxon>
        <taxon>Pseudomonadati</taxon>
        <taxon>Pseudomonadota</taxon>
        <taxon>Gammaproteobacteria</taxon>
        <taxon>Moraxellales</taxon>
        <taxon>Moraxellaceae</taxon>
        <taxon>Acinetobacter</taxon>
        <taxon>Acinetobacter calcoaceticus/baumannii complex</taxon>
    </lineage>
</organism>
<accession>A0A009HK36</accession>
<protein>
    <submittedName>
        <fullName evidence="2">Putative membrane protein</fullName>
    </submittedName>
</protein>
<gene>
    <name evidence="2" type="ORF">J512_4095</name>
</gene>
<proteinExistence type="predicted"/>
<evidence type="ECO:0000313" key="3">
    <source>
        <dbReference type="Proteomes" id="UP000020595"/>
    </source>
</evidence>
<feature type="transmembrane region" description="Helical" evidence="1">
    <location>
        <begin position="6"/>
        <end position="25"/>
    </location>
</feature>
<evidence type="ECO:0000256" key="1">
    <source>
        <dbReference type="SAM" id="Phobius"/>
    </source>
</evidence>